<accession>A0ACC2NCF1</accession>
<feature type="non-terminal residue" evidence="1">
    <location>
        <position position="399"/>
    </location>
</feature>
<organism evidence="1 2">
    <name type="scientific">Eretmocerus hayati</name>
    <dbReference type="NCBI Taxonomy" id="131215"/>
    <lineage>
        <taxon>Eukaryota</taxon>
        <taxon>Metazoa</taxon>
        <taxon>Ecdysozoa</taxon>
        <taxon>Arthropoda</taxon>
        <taxon>Hexapoda</taxon>
        <taxon>Insecta</taxon>
        <taxon>Pterygota</taxon>
        <taxon>Neoptera</taxon>
        <taxon>Endopterygota</taxon>
        <taxon>Hymenoptera</taxon>
        <taxon>Apocrita</taxon>
        <taxon>Proctotrupomorpha</taxon>
        <taxon>Chalcidoidea</taxon>
        <taxon>Aphelinidae</taxon>
        <taxon>Aphelininae</taxon>
        <taxon>Eretmocerus</taxon>
    </lineage>
</organism>
<evidence type="ECO:0000313" key="2">
    <source>
        <dbReference type="Proteomes" id="UP001239111"/>
    </source>
</evidence>
<proteinExistence type="predicted"/>
<gene>
    <name evidence="1" type="ORF">QAD02_000081</name>
</gene>
<evidence type="ECO:0000313" key="1">
    <source>
        <dbReference type="EMBL" id="KAJ8668822.1"/>
    </source>
</evidence>
<protein>
    <submittedName>
        <fullName evidence="1">Uncharacterized protein</fullName>
    </submittedName>
</protein>
<name>A0ACC2NCF1_9HYME</name>
<reference evidence="1" key="1">
    <citation type="submission" date="2023-04" db="EMBL/GenBank/DDBJ databases">
        <title>A chromosome-level genome assembly of the parasitoid wasp Eretmocerus hayati.</title>
        <authorList>
            <person name="Zhong Y."/>
            <person name="Liu S."/>
            <person name="Liu Y."/>
        </authorList>
    </citation>
    <scope>NUCLEOTIDE SEQUENCE</scope>
    <source>
        <strain evidence="1">ZJU_SS_LIU_2023</strain>
    </source>
</reference>
<dbReference type="Proteomes" id="UP001239111">
    <property type="component" value="Chromosome 3"/>
</dbReference>
<dbReference type="EMBL" id="CM056743">
    <property type="protein sequence ID" value="KAJ8668822.1"/>
    <property type="molecule type" value="Genomic_DNA"/>
</dbReference>
<feature type="non-terminal residue" evidence="1">
    <location>
        <position position="1"/>
    </location>
</feature>
<comment type="caution">
    <text evidence="1">The sequence shown here is derived from an EMBL/GenBank/DDBJ whole genome shotgun (WGS) entry which is preliminary data.</text>
</comment>
<sequence>VEWYSSPNKEWREDCSSVLNLTRFSLDLMGLWPCEDRSPISIFFRQHRVTFVAALLILVYTLPQSYAIYLVRSDPNLVINGVSMAPTMVISVFTFFTLSRHKKGILEMIQIMVNDWLTEKTSWERKVMRKQAARARILLIIGFMLLLECGVNFTLLPFLGIAPRILNNITDPGMDRGRFLPTQVAFPFDVISSPRFEVMYILTCLAGSADAMGDLLPVMLFATAVFHASGQYEILGTKMLHLFDDVGGDGGKDKSNFQARLKLVVNDQTRLHRLMSLTNDMIEMILLAQILGLAVSTILLGFDGIQMMFTDDGSMTLGGILGSGEAVVMEMYLILVYCIANEVYIHHSQRCADYIYSSAWYTVTASYSKDVTKIMAFSQSAVEISVGGFNGLSLNTFLQ</sequence>
<keyword evidence="2" id="KW-1185">Reference proteome</keyword>